<reference evidence="4" key="3">
    <citation type="submission" date="2017-06" db="EMBL/GenBank/DDBJ databases">
        <title>Capnocytophaga spp. assemblies.</title>
        <authorList>
            <person name="Gulvik C.A."/>
        </authorList>
    </citation>
    <scope>NUCLEOTIDE SEQUENCE [LARGE SCALE GENOMIC DNA]</scope>
    <source>
        <strain evidence="4">H3936</strain>
    </source>
</reference>
<evidence type="ECO:0000313" key="2">
    <source>
        <dbReference type="EMBL" id="CEN37752.1"/>
    </source>
</evidence>
<dbReference type="Proteomes" id="UP000243753">
    <property type="component" value="Chromosome"/>
</dbReference>
<name>A0A0B7IA87_9FLAO</name>
<dbReference type="NCBIfam" id="NF033205">
    <property type="entry name" value="IPExxxVDY"/>
    <property type="match status" value="1"/>
</dbReference>
<protein>
    <recommendedName>
        <fullName evidence="5">IPExxxVDY family protein</fullName>
    </recommendedName>
</protein>
<evidence type="ECO:0000313" key="4">
    <source>
        <dbReference type="Proteomes" id="UP000243753"/>
    </source>
</evidence>
<dbReference type="InterPro" id="IPR047690">
    <property type="entry name" value="IPExxxVDY_fam"/>
</dbReference>
<dbReference type="AlphaFoldDB" id="A0A0B7IA87"/>
<reference evidence="2 3" key="1">
    <citation type="submission" date="2015-01" db="EMBL/GenBank/DDBJ databases">
        <authorList>
            <person name="MANFREDI Pablo"/>
        </authorList>
    </citation>
    <scope>NUCLEOTIDE SEQUENCE [LARGE SCALE GENOMIC DNA]</scope>
    <source>
        <strain evidence="2 3">Cc12</strain>
    </source>
</reference>
<evidence type="ECO:0008006" key="5">
    <source>
        <dbReference type="Google" id="ProtNLM"/>
    </source>
</evidence>
<dbReference type="Proteomes" id="UP000044026">
    <property type="component" value="Unassembled WGS sequence"/>
</dbReference>
<proteinExistence type="predicted"/>
<dbReference type="OMA" id="YLMAIHT"/>
<gene>
    <name evidence="2" type="ORF">CCAN12_710033</name>
    <name evidence="1" type="ORF">CGC54_08310</name>
</gene>
<organism evidence="2 3">
    <name type="scientific">Capnocytophaga canimorsus</name>
    <dbReference type="NCBI Taxonomy" id="28188"/>
    <lineage>
        <taxon>Bacteria</taxon>
        <taxon>Pseudomonadati</taxon>
        <taxon>Bacteroidota</taxon>
        <taxon>Flavobacteriia</taxon>
        <taxon>Flavobacteriales</taxon>
        <taxon>Flavobacteriaceae</taxon>
        <taxon>Capnocytophaga</taxon>
    </lineage>
</organism>
<dbReference type="EMBL" id="CP022389">
    <property type="protein sequence ID" value="ATA94330.1"/>
    <property type="molecule type" value="Genomic_DNA"/>
</dbReference>
<evidence type="ECO:0000313" key="1">
    <source>
        <dbReference type="EMBL" id="ATA94330.1"/>
    </source>
</evidence>
<evidence type="ECO:0000313" key="3">
    <source>
        <dbReference type="Proteomes" id="UP000044026"/>
    </source>
</evidence>
<reference evidence="1" key="2">
    <citation type="journal article" date="2017" name="Genome Announc.">
        <title>Twelve Complete Reference Genomes of Clinical Isolates in the Capnocytophaga Genus.</title>
        <authorList>
            <person name="Villarma A."/>
            <person name="Gulvik C.A."/>
            <person name="Rowe L.A."/>
            <person name="Sheth M."/>
            <person name="Juieng P."/>
            <person name="Nicholson A.C."/>
            <person name="Loparev V.N."/>
            <person name="McQuiston J.R."/>
        </authorList>
    </citation>
    <scope>NUCLEOTIDE SEQUENCE</scope>
    <source>
        <strain evidence="1">H3936</strain>
    </source>
</reference>
<dbReference type="RefSeq" id="WP_013996391.1">
    <property type="nucleotide sequence ID" value="NZ_CP022382.1"/>
</dbReference>
<accession>A0A0B7IA87</accession>
<dbReference type="GeneID" id="69581004"/>
<dbReference type="EMBL" id="CDOE01000069">
    <property type="protein sequence ID" value="CEN37752.1"/>
    <property type="molecule type" value="Genomic_DNA"/>
</dbReference>
<sequence length="153" mass="18017">MMVTYRLSEPFFEESFGLIAICAPLEDYRLVYFLNQYLEVSFYKDNSENTEVYQQGFAHYLWRNQDSEIVWRCIANKMVVEIPLKRNSLFKTSAQTLFLMEELKQVDFLLKIESDYCSTTTAELVKRIAAIPLVSAAYEVKTEILKSKYKLIF</sequence>